<evidence type="ECO:0000256" key="7">
    <source>
        <dbReference type="ARBA" id="ARBA00022723"/>
    </source>
</evidence>
<protein>
    <submittedName>
        <fullName evidence="15">Uncharacterized protein</fullName>
    </submittedName>
</protein>
<keyword evidence="6" id="KW-0288">FMN</keyword>
<evidence type="ECO:0000256" key="3">
    <source>
        <dbReference type="ARBA" id="ARBA00009716"/>
    </source>
</evidence>
<accession>A0A508AEQ7</accession>
<dbReference type="GO" id="GO:0046872">
    <property type="term" value="F:metal ion binding"/>
    <property type="evidence" value="ECO:0007669"/>
    <property type="project" value="UniProtKB-KW"/>
</dbReference>
<dbReference type="InterPro" id="IPR050711">
    <property type="entry name" value="ET-N_metabolism_enzyme"/>
</dbReference>
<evidence type="ECO:0000313" key="16">
    <source>
        <dbReference type="Proteomes" id="UP000320431"/>
    </source>
</evidence>
<keyword evidence="7" id="KW-0479">Metal-binding</keyword>
<comment type="cofactor">
    <cofactor evidence="2">
        <name>[3Fe-4S] cluster</name>
        <dbReference type="ChEBI" id="CHEBI:21137"/>
    </cofactor>
</comment>
<evidence type="ECO:0000256" key="12">
    <source>
        <dbReference type="ARBA" id="ARBA00023164"/>
    </source>
</evidence>
<dbReference type="Proteomes" id="UP000320431">
    <property type="component" value="Unassembled WGS sequence"/>
</dbReference>
<dbReference type="InterPro" id="IPR029055">
    <property type="entry name" value="Ntn_hydrolases_N"/>
</dbReference>
<keyword evidence="13" id="KW-0003">3Fe-4S</keyword>
<dbReference type="InterPro" id="IPR017932">
    <property type="entry name" value="GATase_2_dom"/>
</dbReference>
<evidence type="ECO:0000256" key="11">
    <source>
        <dbReference type="ARBA" id="ARBA00023014"/>
    </source>
</evidence>
<sequence length="113" mass="11549">MASAQHPAVPVDPHPSRGARTPSLPAATPAERASPGLYDPSDERDACGFGLIAQLDDRPSNALVQRALEALSRMTHRGGIAADGLSGDGCGLLLRQPDAFLRALAGEAGIALG</sequence>
<keyword evidence="4" id="KW-0028">Amino-acid biosynthesis</keyword>
<comment type="similarity">
    <text evidence="3">Belongs to the glutamate synthase family.</text>
</comment>
<gene>
    <name evidence="15" type="ORF">FKV24_013585</name>
</gene>
<comment type="cofactor">
    <cofactor evidence="1">
        <name>FMN</name>
        <dbReference type="ChEBI" id="CHEBI:58210"/>
    </cofactor>
</comment>
<proteinExistence type="inferred from homology"/>
<dbReference type="PANTHER" id="PTHR11938:SF148">
    <property type="entry name" value="GLUTAMATE SYNTHASE [NADPH] LARGE CHAIN"/>
    <property type="match status" value="1"/>
</dbReference>
<dbReference type="AlphaFoldDB" id="A0A508AEQ7"/>
<dbReference type="GO" id="GO:0006537">
    <property type="term" value="P:glutamate biosynthetic process"/>
    <property type="evidence" value="ECO:0007669"/>
    <property type="project" value="UniProtKB-KW"/>
</dbReference>
<evidence type="ECO:0000256" key="2">
    <source>
        <dbReference type="ARBA" id="ARBA00001927"/>
    </source>
</evidence>
<dbReference type="GO" id="GO:0015930">
    <property type="term" value="F:glutamate synthase activity"/>
    <property type="evidence" value="ECO:0007669"/>
    <property type="project" value="TreeGrafter"/>
</dbReference>
<dbReference type="RefSeq" id="WP_141482753.1">
    <property type="nucleotide sequence ID" value="NZ_VICD02000233.1"/>
</dbReference>
<dbReference type="Pfam" id="PF00310">
    <property type="entry name" value="GATase_2"/>
    <property type="match status" value="1"/>
</dbReference>
<evidence type="ECO:0000256" key="14">
    <source>
        <dbReference type="ARBA" id="ARBA00029440"/>
    </source>
</evidence>
<dbReference type="GO" id="GO:0019676">
    <property type="term" value="P:ammonia assimilation cycle"/>
    <property type="evidence" value="ECO:0007669"/>
    <property type="project" value="TreeGrafter"/>
</dbReference>
<keyword evidence="5" id="KW-0285">Flavoprotein</keyword>
<evidence type="ECO:0000256" key="4">
    <source>
        <dbReference type="ARBA" id="ARBA00022605"/>
    </source>
</evidence>
<keyword evidence="11" id="KW-0411">Iron-sulfur</keyword>
<dbReference type="PANTHER" id="PTHR11938">
    <property type="entry name" value="FAD NADPH DEHYDROGENASE/OXIDOREDUCTASE"/>
    <property type="match status" value="1"/>
</dbReference>
<organism evidence="15 16">
    <name type="scientific">Marilutibacter maris</name>
    <dbReference type="NCBI Taxonomy" id="1605891"/>
    <lineage>
        <taxon>Bacteria</taxon>
        <taxon>Pseudomonadati</taxon>
        <taxon>Pseudomonadota</taxon>
        <taxon>Gammaproteobacteria</taxon>
        <taxon>Lysobacterales</taxon>
        <taxon>Lysobacteraceae</taxon>
        <taxon>Marilutibacter</taxon>
    </lineage>
</organism>
<evidence type="ECO:0000256" key="9">
    <source>
        <dbReference type="ARBA" id="ARBA00023002"/>
    </source>
</evidence>
<keyword evidence="10" id="KW-0408">Iron</keyword>
<comment type="caution">
    <text evidence="15">The sequence shown here is derived from an EMBL/GenBank/DDBJ whole genome shotgun (WGS) entry which is preliminary data.</text>
</comment>
<dbReference type="Gene3D" id="3.60.20.10">
    <property type="entry name" value="Glutamine Phosphoribosylpyrophosphate, subunit 1, domain 1"/>
    <property type="match status" value="1"/>
</dbReference>
<evidence type="ECO:0000313" key="15">
    <source>
        <dbReference type="EMBL" id="KAB8175129.1"/>
    </source>
</evidence>
<reference evidence="15 16" key="1">
    <citation type="submission" date="2019-10" db="EMBL/GenBank/DDBJ databases">
        <title>Lysobacter alkalisoli sp. nov., isolated from saline-alkaline soil.</title>
        <authorList>
            <person name="Sun J.-Q."/>
        </authorList>
    </citation>
    <scope>NUCLEOTIDE SEQUENCE [LARGE SCALE GENOMIC DNA]</scope>
    <source>
        <strain evidence="15 16">KCTC 42381</strain>
    </source>
</reference>
<dbReference type="GO" id="GO:0051538">
    <property type="term" value="F:3 iron, 4 sulfur cluster binding"/>
    <property type="evidence" value="ECO:0007669"/>
    <property type="project" value="UniProtKB-KW"/>
</dbReference>
<dbReference type="PROSITE" id="PS51278">
    <property type="entry name" value="GATASE_TYPE_2"/>
    <property type="match status" value="1"/>
</dbReference>
<dbReference type="EMBL" id="VICD02000233">
    <property type="protein sequence ID" value="KAB8175129.1"/>
    <property type="molecule type" value="Genomic_DNA"/>
</dbReference>
<evidence type="ECO:0000256" key="10">
    <source>
        <dbReference type="ARBA" id="ARBA00023004"/>
    </source>
</evidence>
<evidence type="ECO:0000256" key="8">
    <source>
        <dbReference type="ARBA" id="ARBA00022962"/>
    </source>
</evidence>
<evidence type="ECO:0000256" key="1">
    <source>
        <dbReference type="ARBA" id="ARBA00001917"/>
    </source>
</evidence>
<evidence type="ECO:0000256" key="6">
    <source>
        <dbReference type="ARBA" id="ARBA00022643"/>
    </source>
</evidence>
<keyword evidence="12" id="KW-0314">Glutamate biosynthesis</keyword>
<evidence type="ECO:0000256" key="13">
    <source>
        <dbReference type="ARBA" id="ARBA00023291"/>
    </source>
</evidence>
<name>A0A508AEQ7_9GAMM</name>
<keyword evidence="9" id="KW-0560">Oxidoreductase</keyword>
<evidence type="ECO:0000256" key="5">
    <source>
        <dbReference type="ARBA" id="ARBA00022630"/>
    </source>
</evidence>
<comment type="pathway">
    <text evidence="14">Amino-acid biosynthesis.</text>
</comment>
<keyword evidence="8" id="KW-0315">Glutamine amidotransferase</keyword>
<feature type="non-terminal residue" evidence="15">
    <location>
        <position position="113"/>
    </location>
</feature>
<dbReference type="SUPFAM" id="SSF56235">
    <property type="entry name" value="N-terminal nucleophile aminohydrolases (Ntn hydrolases)"/>
    <property type="match status" value="1"/>
</dbReference>